<dbReference type="InterPro" id="IPR019080">
    <property type="entry name" value="YqaJ_viral_recombinase"/>
</dbReference>
<feature type="domain" description="YqaJ viral recombinase" evidence="1">
    <location>
        <begin position="1"/>
        <end position="63"/>
    </location>
</feature>
<dbReference type="CDD" id="cd22343">
    <property type="entry name" value="PDDEXK_lambda_exonuclease-like"/>
    <property type="match status" value="1"/>
</dbReference>
<keyword evidence="3" id="KW-1185">Reference proteome</keyword>
<reference evidence="2 3" key="1">
    <citation type="journal article" date="2017" name="Curr. Biol.">
        <title>The Evolution of Venom by Co-option of Single-Copy Genes.</title>
        <authorList>
            <person name="Martinson E.O."/>
            <person name="Mrinalini"/>
            <person name="Kelkar Y.D."/>
            <person name="Chang C.H."/>
            <person name="Werren J.H."/>
        </authorList>
    </citation>
    <scope>NUCLEOTIDE SEQUENCE [LARGE SCALE GENOMIC DNA]</scope>
    <source>
        <strain evidence="2 3">Alberta</strain>
        <tissue evidence="2">Whole body</tissue>
    </source>
</reference>
<dbReference type="Pfam" id="PF09588">
    <property type="entry name" value="YqaJ"/>
    <property type="match status" value="1"/>
</dbReference>
<dbReference type="Proteomes" id="UP000215335">
    <property type="component" value="Unassembled WGS sequence"/>
</dbReference>
<accession>A0A232FM07</accession>
<dbReference type="Gene3D" id="3.90.320.10">
    <property type="match status" value="1"/>
</dbReference>
<dbReference type="PANTHER" id="PTHR46609">
    <property type="entry name" value="EXONUCLEASE, PHAGE-TYPE/RECB, C-TERMINAL DOMAIN-CONTAINING PROTEIN"/>
    <property type="match status" value="1"/>
</dbReference>
<dbReference type="SUPFAM" id="SSF52980">
    <property type="entry name" value="Restriction endonuclease-like"/>
    <property type="match status" value="1"/>
</dbReference>
<dbReference type="GO" id="GO:0006281">
    <property type="term" value="P:DNA repair"/>
    <property type="evidence" value="ECO:0007669"/>
    <property type="project" value="UniProtKB-ARBA"/>
</dbReference>
<dbReference type="PANTHER" id="PTHR46609:SF8">
    <property type="entry name" value="YQAJ VIRAL RECOMBINASE DOMAIN-CONTAINING PROTEIN"/>
    <property type="match status" value="1"/>
</dbReference>
<proteinExistence type="predicted"/>
<organism evidence="2 3">
    <name type="scientific">Trichomalopsis sarcophagae</name>
    <dbReference type="NCBI Taxonomy" id="543379"/>
    <lineage>
        <taxon>Eukaryota</taxon>
        <taxon>Metazoa</taxon>
        <taxon>Ecdysozoa</taxon>
        <taxon>Arthropoda</taxon>
        <taxon>Hexapoda</taxon>
        <taxon>Insecta</taxon>
        <taxon>Pterygota</taxon>
        <taxon>Neoptera</taxon>
        <taxon>Endopterygota</taxon>
        <taxon>Hymenoptera</taxon>
        <taxon>Apocrita</taxon>
        <taxon>Proctotrupomorpha</taxon>
        <taxon>Chalcidoidea</taxon>
        <taxon>Pteromalidae</taxon>
        <taxon>Pteromalinae</taxon>
        <taxon>Trichomalopsis</taxon>
    </lineage>
</organism>
<evidence type="ECO:0000259" key="1">
    <source>
        <dbReference type="Pfam" id="PF09588"/>
    </source>
</evidence>
<dbReference type="AlphaFoldDB" id="A0A232FM07"/>
<comment type="caution">
    <text evidence="2">The sequence shown here is derived from an EMBL/GenBank/DDBJ whole genome shotgun (WGS) entry which is preliminary data.</text>
</comment>
<sequence>MTYGRECEDIAQKEIEVVTKKEIKFRGLFIDLKDRRFAASPDGIIDGLVEITNSTSKEYYQVQGQLHVTQQNYCVFVLRTPKCMEIRVVRRDDDFWNSKIEPFLSQFYENCLLPEILNSRFLRNMQIRNPRYILDAIKKQHQKISDQGVKKSSALKNMNPDDLLIQLLETEKNRRNYDKIALTDLSVTHSTHKIDRLTIATMMSFTWV</sequence>
<dbReference type="EMBL" id="NNAY01000031">
    <property type="protein sequence ID" value="OXU31786.1"/>
    <property type="molecule type" value="Genomic_DNA"/>
</dbReference>
<dbReference type="InterPro" id="IPR051703">
    <property type="entry name" value="NF-kappa-B_Signaling_Reg"/>
</dbReference>
<feature type="non-terminal residue" evidence="2">
    <location>
        <position position="208"/>
    </location>
</feature>
<protein>
    <recommendedName>
        <fullName evidence="1">YqaJ viral recombinase domain-containing protein</fullName>
    </recommendedName>
</protein>
<gene>
    <name evidence="2" type="ORF">TSAR_006784</name>
</gene>
<evidence type="ECO:0000313" key="3">
    <source>
        <dbReference type="Proteomes" id="UP000215335"/>
    </source>
</evidence>
<name>A0A232FM07_9HYME</name>
<dbReference type="InterPro" id="IPR011335">
    <property type="entry name" value="Restrct_endonuc-II-like"/>
</dbReference>
<evidence type="ECO:0000313" key="2">
    <source>
        <dbReference type="EMBL" id="OXU31786.1"/>
    </source>
</evidence>
<dbReference type="InterPro" id="IPR011604">
    <property type="entry name" value="PDDEXK-like_dom_sf"/>
</dbReference>